<sequence length="159" mass="17210">METEKIQAEHDDRASATNGSHDMMIDHQAERNLVRKLDKYIVPTVMLTYLLCFLDRSRGKVGNACGKSDVDSGGIKDGSNGQGNGLNDERVLVQDDSASIAGNLKEAAKDHADHVTPGLPSDAEVDVTDHDETEDNSECSVDRLGRVVLVDGGLNRTDF</sequence>
<organism evidence="1 2">
    <name type="scientific">Clonostachys rosea f. rosea IK726</name>
    <dbReference type="NCBI Taxonomy" id="1349383"/>
    <lineage>
        <taxon>Eukaryota</taxon>
        <taxon>Fungi</taxon>
        <taxon>Dikarya</taxon>
        <taxon>Ascomycota</taxon>
        <taxon>Pezizomycotina</taxon>
        <taxon>Sordariomycetes</taxon>
        <taxon>Hypocreomycetidae</taxon>
        <taxon>Hypocreales</taxon>
        <taxon>Bionectriaceae</taxon>
        <taxon>Clonostachys</taxon>
    </lineage>
</organism>
<reference evidence="1" key="1">
    <citation type="submission" date="2020-04" db="EMBL/GenBank/DDBJ databases">
        <authorList>
            <person name="Broberg M."/>
        </authorList>
    </citation>
    <scope>NUCLEOTIDE SEQUENCE</scope>
</reference>
<keyword evidence="2" id="KW-1185">Reference proteome</keyword>
<name>A0ACA9UBH9_BIOOC</name>
<dbReference type="Proteomes" id="UP000836387">
    <property type="component" value="Unassembled WGS sequence"/>
</dbReference>
<protein>
    <submittedName>
        <fullName evidence="1">Uncharacterized protein</fullName>
    </submittedName>
</protein>
<evidence type="ECO:0000313" key="1">
    <source>
        <dbReference type="EMBL" id="CAG9950442.1"/>
    </source>
</evidence>
<proteinExistence type="predicted"/>
<gene>
    <name evidence="1" type="ORF">CRV2_00019864</name>
</gene>
<evidence type="ECO:0000313" key="2">
    <source>
        <dbReference type="Proteomes" id="UP000836387"/>
    </source>
</evidence>
<accession>A0ACA9UBH9</accession>
<reference evidence="1" key="2">
    <citation type="submission" date="2021-10" db="EMBL/GenBank/DDBJ databases">
        <authorList>
            <person name="Piombo E."/>
        </authorList>
    </citation>
    <scope>NUCLEOTIDE SEQUENCE</scope>
</reference>
<dbReference type="EMBL" id="CADEHS020000168">
    <property type="protein sequence ID" value="CAG9950442.1"/>
    <property type="molecule type" value="Genomic_DNA"/>
</dbReference>
<comment type="caution">
    <text evidence="1">The sequence shown here is derived from an EMBL/GenBank/DDBJ whole genome shotgun (WGS) entry which is preliminary data.</text>
</comment>